<evidence type="ECO:0000256" key="11">
    <source>
        <dbReference type="ARBA" id="ARBA00023002"/>
    </source>
</evidence>
<dbReference type="Gene3D" id="1.10.630.10">
    <property type="entry name" value="Cytochrome P450"/>
    <property type="match status" value="1"/>
</dbReference>
<evidence type="ECO:0000256" key="4">
    <source>
        <dbReference type="ARBA" id="ARBA00022527"/>
    </source>
</evidence>
<evidence type="ECO:0000256" key="9">
    <source>
        <dbReference type="ARBA" id="ARBA00022777"/>
    </source>
</evidence>
<evidence type="ECO:0000256" key="13">
    <source>
        <dbReference type="ARBA" id="ARBA00023033"/>
    </source>
</evidence>
<dbReference type="Gene3D" id="1.10.510.10">
    <property type="entry name" value="Transferase(Phosphotransferase) domain 1"/>
    <property type="match status" value="1"/>
</dbReference>
<keyword evidence="13" id="KW-0503">Monooxygenase</keyword>
<dbReference type="GO" id="GO:0016705">
    <property type="term" value="F:oxidoreductase activity, acting on paired donors, with incorporation or reduction of molecular oxygen"/>
    <property type="evidence" value="ECO:0007669"/>
    <property type="project" value="InterPro"/>
</dbReference>
<keyword evidence="12 16" id="KW-0408">Iron</keyword>
<keyword evidence="10" id="KW-0067">ATP-binding</keyword>
<evidence type="ECO:0000256" key="14">
    <source>
        <dbReference type="ARBA" id="ARBA00047899"/>
    </source>
</evidence>
<dbReference type="Pfam" id="PF09995">
    <property type="entry name" value="MPAB_Lcp_cat"/>
    <property type="match status" value="1"/>
</dbReference>
<evidence type="ECO:0000256" key="15">
    <source>
        <dbReference type="ARBA" id="ARBA00048679"/>
    </source>
</evidence>
<keyword evidence="11" id="KW-0560">Oxidoreductase</keyword>
<dbReference type="STRING" id="1403190.A0A0F0IM65"/>
<comment type="catalytic activity">
    <reaction evidence="14">
        <text>L-threonyl-[protein] + ATP = O-phospho-L-threonyl-[protein] + ADP + H(+)</text>
        <dbReference type="Rhea" id="RHEA:46608"/>
        <dbReference type="Rhea" id="RHEA-COMP:11060"/>
        <dbReference type="Rhea" id="RHEA-COMP:11605"/>
        <dbReference type="ChEBI" id="CHEBI:15378"/>
        <dbReference type="ChEBI" id="CHEBI:30013"/>
        <dbReference type="ChEBI" id="CHEBI:30616"/>
        <dbReference type="ChEBI" id="CHEBI:61977"/>
        <dbReference type="ChEBI" id="CHEBI:456216"/>
        <dbReference type="EC" id="2.7.11.1"/>
    </reaction>
</comment>
<keyword evidence="4" id="KW-0723">Serine/threonine-protein kinase</keyword>
<dbReference type="CDD" id="cd11060">
    <property type="entry name" value="CYP57A1-like"/>
    <property type="match status" value="1"/>
</dbReference>
<dbReference type="InterPro" id="IPR017972">
    <property type="entry name" value="Cyt_P450_CS"/>
</dbReference>
<name>A0A0F0IM65_ASPPU</name>
<dbReference type="GO" id="GO:0020037">
    <property type="term" value="F:heme binding"/>
    <property type="evidence" value="ECO:0007669"/>
    <property type="project" value="InterPro"/>
</dbReference>
<evidence type="ECO:0000313" key="20">
    <source>
        <dbReference type="Proteomes" id="UP000033540"/>
    </source>
</evidence>
<dbReference type="InterPro" id="IPR018713">
    <property type="entry name" value="MPAB/Lcp_cat_dom"/>
</dbReference>
<dbReference type="PROSITE" id="PS00086">
    <property type="entry name" value="CYTOCHROME_P450"/>
    <property type="match status" value="1"/>
</dbReference>
<organism evidence="19 20">
    <name type="scientific">Aspergillus parasiticus (strain ATCC 56775 / NRRL 5862 / SRRC 143 / SU-1)</name>
    <dbReference type="NCBI Taxonomy" id="1403190"/>
    <lineage>
        <taxon>Eukaryota</taxon>
        <taxon>Fungi</taxon>
        <taxon>Dikarya</taxon>
        <taxon>Ascomycota</taxon>
        <taxon>Pezizomycotina</taxon>
        <taxon>Eurotiomycetes</taxon>
        <taxon>Eurotiomycetidae</taxon>
        <taxon>Eurotiales</taxon>
        <taxon>Aspergillaceae</taxon>
        <taxon>Aspergillus</taxon>
        <taxon>Aspergillus subgen. Circumdati</taxon>
    </lineage>
</organism>
<dbReference type="InterPro" id="IPR001128">
    <property type="entry name" value="Cyt_P450"/>
</dbReference>
<evidence type="ECO:0000259" key="18">
    <source>
        <dbReference type="Pfam" id="PF09995"/>
    </source>
</evidence>
<evidence type="ECO:0000256" key="5">
    <source>
        <dbReference type="ARBA" id="ARBA00022617"/>
    </source>
</evidence>
<comment type="similarity">
    <text evidence="2">Belongs to the cytochrome P450 family.</text>
</comment>
<dbReference type="PANTHER" id="PTHR24305:SF190">
    <property type="entry name" value="P450, PUTATIVE (EUROFUNG)-RELATED"/>
    <property type="match status" value="1"/>
</dbReference>
<comment type="cofactor">
    <cofactor evidence="1 16">
        <name>heme</name>
        <dbReference type="ChEBI" id="CHEBI:30413"/>
    </cofactor>
</comment>
<reference evidence="19 20" key="1">
    <citation type="submission" date="2015-02" db="EMBL/GenBank/DDBJ databases">
        <title>Draft genome sequence of Aspergillus parasiticus SU-1.</title>
        <authorList>
            <person name="Yu J."/>
            <person name="Fedorova N."/>
            <person name="Yin Y."/>
            <person name="Losada L."/>
            <person name="Zafar N."/>
            <person name="Taujale R."/>
            <person name="Ehrlich K.C."/>
            <person name="Bhatnagar D."/>
            <person name="Cleveland T.E."/>
            <person name="Bennett J.W."/>
            <person name="Nierman W.C."/>
        </authorList>
    </citation>
    <scope>NUCLEOTIDE SEQUENCE [LARGE SCALE GENOMIC DNA]</scope>
    <source>
        <strain evidence="20">ATCC 56775 / NRRL 5862 / SRRC 143 / SU-1</strain>
    </source>
</reference>
<evidence type="ECO:0000256" key="7">
    <source>
        <dbReference type="ARBA" id="ARBA00022723"/>
    </source>
</evidence>
<keyword evidence="7 16" id="KW-0479">Metal-binding</keyword>
<dbReference type="GO" id="GO:0004497">
    <property type="term" value="F:monooxygenase activity"/>
    <property type="evidence" value="ECO:0007669"/>
    <property type="project" value="UniProtKB-KW"/>
</dbReference>
<evidence type="ECO:0000256" key="1">
    <source>
        <dbReference type="ARBA" id="ARBA00001971"/>
    </source>
</evidence>
<dbReference type="InterPro" id="IPR018934">
    <property type="entry name" value="RIO_dom"/>
</dbReference>
<keyword evidence="5 16" id="KW-0349">Heme</keyword>
<dbReference type="InterPro" id="IPR050121">
    <property type="entry name" value="Cytochrome_P450_monoxygenase"/>
</dbReference>
<comment type="caution">
    <text evidence="19">The sequence shown here is derived from an EMBL/GenBank/DDBJ whole genome shotgun (WGS) entry which is preliminary data.</text>
</comment>
<dbReference type="GO" id="GO:0005524">
    <property type="term" value="F:ATP binding"/>
    <property type="evidence" value="ECO:0007669"/>
    <property type="project" value="UniProtKB-KW"/>
</dbReference>
<dbReference type="SUPFAM" id="SSF56112">
    <property type="entry name" value="Protein kinase-like (PK-like)"/>
    <property type="match status" value="1"/>
</dbReference>
<dbReference type="SUPFAM" id="SSF48264">
    <property type="entry name" value="Cytochrome P450"/>
    <property type="match status" value="1"/>
</dbReference>
<evidence type="ECO:0000256" key="6">
    <source>
        <dbReference type="ARBA" id="ARBA00022679"/>
    </source>
</evidence>
<keyword evidence="9" id="KW-0418">Kinase</keyword>
<evidence type="ECO:0000256" key="16">
    <source>
        <dbReference type="PIRSR" id="PIRSR602401-1"/>
    </source>
</evidence>
<dbReference type="Proteomes" id="UP000033540">
    <property type="component" value="Unassembled WGS sequence"/>
</dbReference>
<keyword evidence="8" id="KW-0547">Nucleotide-binding</keyword>
<dbReference type="Pfam" id="PF01163">
    <property type="entry name" value="RIO1"/>
    <property type="match status" value="1"/>
</dbReference>
<dbReference type="PRINTS" id="PR00385">
    <property type="entry name" value="P450"/>
</dbReference>
<evidence type="ECO:0000256" key="10">
    <source>
        <dbReference type="ARBA" id="ARBA00022840"/>
    </source>
</evidence>
<dbReference type="OrthoDB" id="2687876at2759"/>
<dbReference type="PRINTS" id="PR00463">
    <property type="entry name" value="EP450I"/>
</dbReference>
<evidence type="ECO:0000313" key="19">
    <source>
        <dbReference type="EMBL" id="KJK67842.1"/>
    </source>
</evidence>
<dbReference type="EC" id="2.7.11.1" evidence="3"/>
<accession>A0A0F0IM65</accession>
<dbReference type="AlphaFoldDB" id="A0A0F0IM65"/>
<dbReference type="GO" id="GO:0005506">
    <property type="term" value="F:iron ion binding"/>
    <property type="evidence" value="ECO:0007669"/>
    <property type="project" value="InterPro"/>
</dbReference>
<evidence type="ECO:0000256" key="8">
    <source>
        <dbReference type="ARBA" id="ARBA00022741"/>
    </source>
</evidence>
<keyword evidence="6" id="KW-0808">Transferase</keyword>
<dbReference type="InterPro" id="IPR036396">
    <property type="entry name" value="Cyt_P450_sf"/>
</dbReference>
<dbReference type="InterPro" id="IPR002401">
    <property type="entry name" value="Cyt_P450_E_grp-I"/>
</dbReference>
<feature type="domain" description="RIO-type" evidence="17">
    <location>
        <begin position="907"/>
        <end position="945"/>
    </location>
</feature>
<dbReference type="GO" id="GO:0004674">
    <property type="term" value="F:protein serine/threonine kinase activity"/>
    <property type="evidence" value="ECO:0007669"/>
    <property type="project" value="UniProtKB-KW"/>
</dbReference>
<dbReference type="PANTHER" id="PTHR24305">
    <property type="entry name" value="CYTOCHROME P450"/>
    <property type="match status" value="1"/>
</dbReference>
<evidence type="ECO:0000256" key="12">
    <source>
        <dbReference type="ARBA" id="ARBA00023004"/>
    </source>
</evidence>
<proteinExistence type="inferred from homology"/>
<dbReference type="FunFam" id="1.10.630.10:FF:000050">
    <property type="entry name" value="Cytochrome P450 monooxygenase"/>
    <property type="match status" value="1"/>
</dbReference>
<comment type="catalytic activity">
    <reaction evidence="15">
        <text>L-seryl-[protein] + ATP = O-phospho-L-seryl-[protein] + ADP + H(+)</text>
        <dbReference type="Rhea" id="RHEA:17989"/>
        <dbReference type="Rhea" id="RHEA-COMP:9863"/>
        <dbReference type="Rhea" id="RHEA-COMP:11604"/>
        <dbReference type="ChEBI" id="CHEBI:15378"/>
        <dbReference type="ChEBI" id="CHEBI:29999"/>
        <dbReference type="ChEBI" id="CHEBI:30616"/>
        <dbReference type="ChEBI" id="CHEBI:83421"/>
        <dbReference type="ChEBI" id="CHEBI:456216"/>
        <dbReference type="EC" id="2.7.11.1"/>
    </reaction>
</comment>
<feature type="binding site" description="axial binding residue" evidence="16">
    <location>
        <position position="658"/>
    </location>
    <ligand>
        <name>heme</name>
        <dbReference type="ChEBI" id="CHEBI:30413"/>
    </ligand>
    <ligandPart>
        <name>Fe</name>
        <dbReference type="ChEBI" id="CHEBI:18248"/>
    </ligandPart>
</feature>
<evidence type="ECO:0000256" key="2">
    <source>
        <dbReference type="ARBA" id="ARBA00010617"/>
    </source>
</evidence>
<feature type="domain" description="ER-bound oxygenase mpaB/mpaB'/Rubber oxygenase catalytic" evidence="18">
    <location>
        <begin position="14"/>
        <end position="195"/>
    </location>
</feature>
<dbReference type="InterPro" id="IPR011009">
    <property type="entry name" value="Kinase-like_dom_sf"/>
</dbReference>
<dbReference type="EMBL" id="JZEE01000157">
    <property type="protein sequence ID" value="KJK67842.1"/>
    <property type="molecule type" value="Genomic_DNA"/>
</dbReference>
<dbReference type="Pfam" id="PF00067">
    <property type="entry name" value="p450"/>
    <property type="match status" value="1"/>
</dbReference>
<evidence type="ECO:0000259" key="17">
    <source>
        <dbReference type="Pfam" id="PF01163"/>
    </source>
</evidence>
<protein>
    <recommendedName>
        <fullName evidence="3">non-specific serine/threonine protein kinase</fullName>
        <ecNumber evidence="3">2.7.11.1</ecNumber>
    </recommendedName>
</protein>
<sequence>MEQPISCQKILGEIVSLISLQYANVLVNSHPQVAQGVHNHSYFRTNPMTRAYYSLLYIYGVIGTSEERDYVSKMVNKAHRGVRGRNYNAMDPKQQLWVASCFFVANLTVQETFFGLLDEQSKEVLYKDATRFGTSLQAPLEMWPENVNKFWEYWNHEINHFEVTPAVLHVTQDVLYPHNIPFWLFAVPLIARVFTIHWLSDACRARIMEQVSTIKDGRIVLTQDNGQSYTAQLLCLIVAGYIAHTVYHAYWGPTGRISGPWLARFTRLWELLKVNKGHFEKANIDLHKKYGPIVRISPNTVSISDPSAIKQIYLGRTTLMKSKFYVPFGDPLDPNLFSETDIKKHAQSRKAVAHLYSMSSLVTYEGSVDRCNVQLCAKLRDFARHRTAFDVPTWMQFYAHDVIGEITFGKAIGMMEKGQDEYGIAESIDRTMTYASRMAVVPELHRWVSWLSRVARLKVPFQTVQKYVLEQIDSRSGSDSAGVDFLTKLFTLRMDNKVADLDIEKTVSNNIMAGADTTAISLSAVIYSLLKNPGAETKLREEIDTLAAAGKLSNPVTFEQARHMPYLQACLKEALRVHPAVGRPLLRVVPPEGLTIAGQYFPGGAIVGVNAWVAHYNEDIFGRDAATFRPERWLESDKEKLSVMEQSLLTFGAGVRTCIGKNLSMLEMSKVIPELYRQFEFELSESKEAWSTWNDWGISSLLPRLGLPATAVPDEELVSLDLEENDFLYRIRRNSRIVYVSILDGDILPPDCRTDSYRVLSRLRKIPRWEEEWKTLTVRKSSRGIESTPDEFSPHALDLKQINIPSAIFVNLLDLTTVSRISDRISCVRSRDGGETWIVKIARFKHEIPALRQEVSVYSTLTLSGFPRAPRFIGFVYEETKTRIVGFLMESITGKTPDVQNLGDCTETVHMLHALGIVHGDLNKYNFLITAHGAKIFDFENSVVQGNVDPATAEEEIKALAVNMEDESGIGQRYP</sequence>
<evidence type="ECO:0000256" key="3">
    <source>
        <dbReference type="ARBA" id="ARBA00012513"/>
    </source>
</evidence>
<gene>
    <name evidence="19" type="ORF">P875_00108915</name>
</gene>